<dbReference type="Proteomes" id="UP000518288">
    <property type="component" value="Unassembled WGS sequence"/>
</dbReference>
<evidence type="ECO:0000313" key="5">
    <source>
        <dbReference type="Proteomes" id="UP000518288"/>
    </source>
</evidence>
<feature type="transmembrane region" description="Helical" evidence="1">
    <location>
        <begin position="395"/>
        <end position="413"/>
    </location>
</feature>
<name>A0A7Y9UAI7_9BURK</name>
<feature type="transmembrane region" description="Helical" evidence="1">
    <location>
        <begin position="91"/>
        <end position="120"/>
    </location>
</feature>
<feature type="transmembrane region" description="Helical" evidence="1">
    <location>
        <begin position="6"/>
        <end position="24"/>
    </location>
</feature>
<keyword evidence="1" id="KW-0472">Membrane</keyword>
<feature type="domain" description="MgtC/SapB/SrpB/YhiD N-terminal" evidence="2">
    <location>
        <begin position="12"/>
        <end position="129"/>
    </location>
</feature>
<evidence type="ECO:0000259" key="2">
    <source>
        <dbReference type="Pfam" id="PF02308"/>
    </source>
</evidence>
<feature type="transmembrane region" description="Helical" evidence="1">
    <location>
        <begin position="172"/>
        <end position="191"/>
    </location>
</feature>
<feature type="transmembrane region" description="Helical" evidence="1">
    <location>
        <begin position="232"/>
        <end position="253"/>
    </location>
</feature>
<dbReference type="EMBL" id="JACCFH010000001">
    <property type="protein sequence ID" value="NYG31484.1"/>
    <property type="molecule type" value="Genomic_DNA"/>
</dbReference>
<dbReference type="RefSeq" id="WP_179632474.1">
    <property type="nucleotide sequence ID" value="NZ_JACCFH010000001.1"/>
</dbReference>
<proteinExistence type="predicted"/>
<reference evidence="4 5" key="1">
    <citation type="submission" date="2020-07" db="EMBL/GenBank/DDBJ databases">
        <title>Genomic Encyclopedia of Archaeal and Bacterial Type Strains, Phase II (KMG-II): from individual species to whole genera.</title>
        <authorList>
            <person name="Goeker M."/>
        </authorList>
    </citation>
    <scope>NUCLEOTIDE SEQUENCE [LARGE SCALE GENOMIC DNA]</scope>
    <source>
        <strain evidence="4 5">DSM 21226</strain>
    </source>
</reference>
<comment type="caution">
    <text evidence="4">The sequence shown here is derived from an EMBL/GenBank/DDBJ whole genome shotgun (WGS) entry which is preliminary data.</text>
</comment>
<dbReference type="PANTHER" id="PTHR39084:SF1">
    <property type="entry name" value="DUF4010 DOMAIN-CONTAINING PROTEIN"/>
    <property type="match status" value="1"/>
</dbReference>
<accession>A0A7Y9UAI7</accession>
<evidence type="ECO:0000313" key="4">
    <source>
        <dbReference type="EMBL" id="NYG31484.1"/>
    </source>
</evidence>
<dbReference type="InterPro" id="IPR049177">
    <property type="entry name" value="MgtC_SapB_SrpB_YhiD_N"/>
</dbReference>
<dbReference type="Pfam" id="PF02308">
    <property type="entry name" value="MgtC"/>
    <property type="match status" value="1"/>
</dbReference>
<gene>
    <name evidence="4" type="ORF">BDD16_000470</name>
</gene>
<dbReference type="AlphaFoldDB" id="A0A7Y9UAI7"/>
<keyword evidence="5" id="KW-1185">Reference proteome</keyword>
<feature type="transmembrane region" description="Helical" evidence="1">
    <location>
        <begin position="265"/>
        <end position="284"/>
    </location>
</feature>
<feature type="transmembrane region" description="Helical" evidence="1">
    <location>
        <begin position="140"/>
        <end position="157"/>
    </location>
</feature>
<organism evidence="4 5">
    <name type="scientific">Sphaerotilus montanus</name>
    <dbReference type="NCBI Taxonomy" id="522889"/>
    <lineage>
        <taxon>Bacteria</taxon>
        <taxon>Pseudomonadati</taxon>
        <taxon>Pseudomonadota</taxon>
        <taxon>Betaproteobacteria</taxon>
        <taxon>Burkholderiales</taxon>
        <taxon>Sphaerotilaceae</taxon>
        <taxon>Sphaerotilus</taxon>
    </lineage>
</organism>
<dbReference type="InterPro" id="IPR025105">
    <property type="entry name" value="DUF4010"/>
</dbReference>
<evidence type="ECO:0000256" key="1">
    <source>
        <dbReference type="SAM" id="Phobius"/>
    </source>
</evidence>
<protein>
    <submittedName>
        <fullName evidence="4">Uncharacterized membrane protein (DUF4010 family)</fullName>
    </submittedName>
</protein>
<feature type="transmembrane region" description="Helical" evidence="1">
    <location>
        <begin position="304"/>
        <end position="322"/>
    </location>
</feature>
<sequence>MTPLSDVSWTHLAVALGIGLLIGLERERRKGTGASRSPAGIRTYALVSLLGALAAGLGPWLLAASVVGVALLAVVSYLRNRSDDPGLTSEIALLVTLLLGAWAMQAPAWAAAVAAVVAALLAARDPIHQFVHGWLTEQELHDLLVLAVATLLVLPLMPDEPIDPWGALQPRALWLVVILVMSIAAAGHVALRVLGNRWGLPLVGLSGGFVSSTATIGAMGTRARNNPALAQAAVAGAVLSTVGTMVQMALLLAVTSLPTLRAMALPLLGAGGVALAFGGVATWRSMRSSGEAVTDLGRAFSFKAALGMGALLATVSLASAALSRAYGQAGLAVGAALAGLADTHAPAVSVAALVASDAIGAATAPLPILLALTTNTLSKCVAAVSAGGRPFAQQVVPGLLLILATAWGGWWLSAG</sequence>
<evidence type="ECO:0000259" key="3">
    <source>
        <dbReference type="Pfam" id="PF13194"/>
    </source>
</evidence>
<feature type="transmembrane region" description="Helical" evidence="1">
    <location>
        <begin position="44"/>
        <end position="71"/>
    </location>
</feature>
<feature type="transmembrane region" description="Helical" evidence="1">
    <location>
        <begin position="198"/>
        <end position="220"/>
    </location>
</feature>
<dbReference type="Pfam" id="PF13194">
    <property type="entry name" value="DUF4010"/>
    <property type="match status" value="1"/>
</dbReference>
<keyword evidence="1" id="KW-1133">Transmembrane helix</keyword>
<feature type="domain" description="DUF4010" evidence="3">
    <location>
        <begin position="178"/>
        <end position="387"/>
    </location>
</feature>
<dbReference type="PANTHER" id="PTHR39084">
    <property type="entry name" value="MEMBRANE PROTEIN-RELATED"/>
    <property type="match status" value="1"/>
</dbReference>
<keyword evidence="1" id="KW-0812">Transmembrane</keyword>